<dbReference type="EMBL" id="PUIQ01000077">
    <property type="protein sequence ID" value="PQP09308.1"/>
    <property type="molecule type" value="Genomic_DNA"/>
</dbReference>
<comment type="caution">
    <text evidence="2">The sequence shown here is derived from an EMBL/GenBank/DDBJ whole genome shotgun (WGS) entry which is preliminary data.</text>
</comment>
<proteinExistence type="predicted"/>
<dbReference type="AlphaFoldDB" id="A0A2S8I3M6"/>
<feature type="region of interest" description="Disordered" evidence="1">
    <location>
        <begin position="1"/>
        <end position="85"/>
    </location>
</feature>
<organism evidence="2 3">
    <name type="scientific">Burkholderia cepacia</name>
    <name type="common">Pseudomonas cepacia</name>
    <dbReference type="NCBI Taxonomy" id="292"/>
    <lineage>
        <taxon>Bacteria</taxon>
        <taxon>Pseudomonadati</taxon>
        <taxon>Pseudomonadota</taxon>
        <taxon>Betaproteobacteria</taxon>
        <taxon>Burkholderiales</taxon>
        <taxon>Burkholderiaceae</taxon>
        <taxon>Burkholderia</taxon>
        <taxon>Burkholderia cepacia complex</taxon>
    </lineage>
</organism>
<evidence type="ECO:0000313" key="3">
    <source>
        <dbReference type="Proteomes" id="UP000238206"/>
    </source>
</evidence>
<reference evidence="2 3" key="1">
    <citation type="submission" date="2018-02" db="EMBL/GenBank/DDBJ databases">
        <title>Draft genome sequencing of Burkholderia cepacia Y14-15.</title>
        <authorList>
            <person name="Zheng B.-X."/>
        </authorList>
    </citation>
    <scope>NUCLEOTIDE SEQUENCE [LARGE SCALE GENOMIC DNA]</scope>
    <source>
        <strain evidence="2 3">Y14-15</strain>
    </source>
</reference>
<evidence type="ECO:0000256" key="1">
    <source>
        <dbReference type="SAM" id="MobiDB-lite"/>
    </source>
</evidence>
<gene>
    <name evidence="2" type="ORF">C5615_35000</name>
</gene>
<protein>
    <submittedName>
        <fullName evidence="2">Uncharacterized protein</fullName>
    </submittedName>
</protein>
<sequence>MQMPSPLAARVSSRACVSGRVPLGGPLKPRSRRTRMTRSQPRSNKAPPRAKPAMTLPKLGTALNWVPPKAPASEKSRPKKRPPAP</sequence>
<evidence type="ECO:0000313" key="2">
    <source>
        <dbReference type="EMBL" id="PQP09308.1"/>
    </source>
</evidence>
<name>A0A2S8I3M6_BURCE</name>
<accession>A0A2S8I3M6</accession>
<dbReference type="Proteomes" id="UP000238206">
    <property type="component" value="Unassembled WGS sequence"/>
</dbReference>